<name>A0A5J6VJ84_9VIRU</name>
<protein>
    <submittedName>
        <fullName evidence="1">Uncharacterized protein</fullName>
    </submittedName>
</protein>
<evidence type="ECO:0000313" key="1">
    <source>
        <dbReference type="EMBL" id="QFG74226.1"/>
    </source>
</evidence>
<proteinExistence type="predicted"/>
<accession>A0A5J6VJ84</accession>
<reference evidence="1" key="1">
    <citation type="journal article" date="2019" name="Philos. Trans. R. Soc. Lond., B, Biol. Sci.">
        <title>Targeted metagenomic recovery of four divergent viruses reveals shared and distinctive characteristics of giant viruses of marine eukaryotes.</title>
        <authorList>
            <person name="Needham D.M."/>
            <person name="Poirier C."/>
            <person name="Hehenberger E."/>
            <person name="Jimenez V."/>
            <person name="Swalwell J.E."/>
            <person name="Santoro A.E."/>
            <person name="Worden A.Z."/>
        </authorList>
    </citation>
    <scope>NUCLEOTIDE SEQUENCE</scope>
    <source>
        <strain evidence="1">MPacV-611</strain>
    </source>
</reference>
<organism evidence="1">
    <name type="scientific">Megaviridae environmental sample</name>
    <dbReference type="NCBI Taxonomy" id="1737588"/>
    <lineage>
        <taxon>Viruses</taxon>
        <taxon>Varidnaviria</taxon>
        <taxon>Bamfordvirae</taxon>
        <taxon>Nucleocytoviricota</taxon>
        <taxon>Megaviricetes</taxon>
        <taxon>Imitervirales</taxon>
        <taxon>Mimiviridae</taxon>
        <taxon>environmental samples</taxon>
    </lineage>
</organism>
<dbReference type="EMBL" id="MN448284">
    <property type="protein sequence ID" value="QFG74226.1"/>
    <property type="molecule type" value="Genomic_DNA"/>
</dbReference>
<sequence length="56" mass="6650">MTYDLNIIFRDMLNIIKKYHPDIKNICLQELETYIKESCPRLSENIPSKCDLSKCN</sequence>